<dbReference type="Proteomes" id="UP001275084">
    <property type="component" value="Unassembled WGS sequence"/>
</dbReference>
<reference evidence="4" key="2">
    <citation type="submission" date="2023-06" db="EMBL/GenBank/DDBJ databases">
        <authorList>
            <consortium name="Lawrence Berkeley National Laboratory"/>
            <person name="Haridas S."/>
            <person name="Hensen N."/>
            <person name="Bonometti L."/>
            <person name="Westerberg I."/>
            <person name="Brannstrom I.O."/>
            <person name="Guillou S."/>
            <person name="Cros-Aarteil S."/>
            <person name="Calhoun S."/>
            <person name="Kuo A."/>
            <person name="Mondo S."/>
            <person name="Pangilinan J."/>
            <person name="Riley R."/>
            <person name="Labutti K."/>
            <person name="Andreopoulos B."/>
            <person name="Lipzen A."/>
            <person name="Chen C."/>
            <person name="Yanf M."/>
            <person name="Daum C."/>
            <person name="Ng V."/>
            <person name="Clum A."/>
            <person name="Steindorff A."/>
            <person name="Ohm R."/>
            <person name="Martin F."/>
            <person name="Silar P."/>
            <person name="Natvig D."/>
            <person name="Lalanne C."/>
            <person name="Gautier V."/>
            <person name="Ament-Velasquez S.L."/>
            <person name="Kruys A."/>
            <person name="Hutchinson M.I."/>
            <person name="Powell A.J."/>
            <person name="Barry K."/>
            <person name="Miller A.N."/>
            <person name="Grigoriev I.V."/>
            <person name="Debuchy R."/>
            <person name="Gladieux P."/>
            <person name="Thoren M.H."/>
            <person name="Johannesson H."/>
        </authorList>
    </citation>
    <scope>NUCLEOTIDE SEQUENCE</scope>
    <source>
        <strain evidence="4">CBS 955.72</strain>
    </source>
</reference>
<evidence type="ECO:0000256" key="1">
    <source>
        <dbReference type="ARBA" id="ARBA00022574"/>
    </source>
</evidence>
<keyword evidence="5" id="KW-1185">Reference proteome</keyword>
<feature type="repeat" description="WD" evidence="3">
    <location>
        <begin position="33"/>
        <end position="74"/>
    </location>
</feature>
<dbReference type="EMBL" id="JAUIQD010000008">
    <property type="protein sequence ID" value="KAK3341927.1"/>
    <property type="molecule type" value="Genomic_DNA"/>
</dbReference>
<comment type="caution">
    <text evidence="4">The sequence shown here is derived from an EMBL/GenBank/DDBJ whole genome shotgun (WGS) entry which is preliminary data.</text>
</comment>
<evidence type="ECO:0000256" key="2">
    <source>
        <dbReference type="ARBA" id="ARBA00022737"/>
    </source>
</evidence>
<dbReference type="SMART" id="SM00320">
    <property type="entry name" value="WD40"/>
    <property type="match status" value="5"/>
</dbReference>
<name>A0AAJ0H7S4_9PEZI</name>
<dbReference type="InterPro" id="IPR020472">
    <property type="entry name" value="WD40_PAC1"/>
</dbReference>
<feature type="repeat" description="WD" evidence="3">
    <location>
        <begin position="285"/>
        <end position="320"/>
    </location>
</feature>
<dbReference type="PROSITE" id="PS50082">
    <property type="entry name" value="WD_REPEATS_2"/>
    <property type="match status" value="3"/>
</dbReference>
<dbReference type="InterPro" id="IPR036322">
    <property type="entry name" value="WD40_repeat_dom_sf"/>
</dbReference>
<sequence length="376" mass="40347">MSRYGYSSLESASTVTSNQNISLGPLDRDIAFPSNAQDTISAIRWSPTANHLAAASWDGKVYIYDASTPTNIRGVAMISTSANTPFLDCDFSKDGTQVAAGGADANLHVLDAASGATAIFSGHTKPIKAVRFVNISAASGAPIAVTGSWDNTIRYWDLRVPTAAITINCGERVYGMDTNDGGERTLVAATADKKLHVIDLRKPDSGAWDVKEARESPLNYQTKAVAVSRDGTRYAVGSIEGRASVQSVVEGDTRTRNLTWKCHRDKPEPIQGGNRTQQQTKCFAINAAAFLPTSHAILATGGSDGTFQFWNVDTHTRTKMFPNVGGSVTSIGFSYDGQYFAYAIGYDWAQGYLGNVHEHPRKLMLHAVAKAEIGGK</sequence>
<dbReference type="PRINTS" id="PR00320">
    <property type="entry name" value="GPROTEINBRPT"/>
</dbReference>
<dbReference type="Pfam" id="PF00400">
    <property type="entry name" value="WD40"/>
    <property type="match status" value="3"/>
</dbReference>
<proteinExistence type="predicted"/>
<dbReference type="PANTHER" id="PTHR10971">
    <property type="entry name" value="MRNA EXPORT FACTOR AND BUB3"/>
    <property type="match status" value="1"/>
</dbReference>
<keyword evidence="2" id="KW-0677">Repeat</keyword>
<gene>
    <name evidence="4" type="ORF">B0T25DRAFT_559611</name>
</gene>
<dbReference type="InterPro" id="IPR001680">
    <property type="entry name" value="WD40_rpt"/>
</dbReference>
<protein>
    <submittedName>
        <fullName evidence="4">WD40-repeat-containing domain protein</fullName>
    </submittedName>
</protein>
<keyword evidence="1 3" id="KW-0853">WD repeat</keyword>
<evidence type="ECO:0000313" key="4">
    <source>
        <dbReference type="EMBL" id="KAK3341927.1"/>
    </source>
</evidence>
<organism evidence="4 5">
    <name type="scientific">Lasiosphaeria hispida</name>
    <dbReference type="NCBI Taxonomy" id="260671"/>
    <lineage>
        <taxon>Eukaryota</taxon>
        <taxon>Fungi</taxon>
        <taxon>Dikarya</taxon>
        <taxon>Ascomycota</taxon>
        <taxon>Pezizomycotina</taxon>
        <taxon>Sordariomycetes</taxon>
        <taxon>Sordariomycetidae</taxon>
        <taxon>Sordariales</taxon>
        <taxon>Lasiosphaeriaceae</taxon>
        <taxon>Lasiosphaeria</taxon>
    </lineage>
</organism>
<dbReference type="SUPFAM" id="SSF50978">
    <property type="entry name" value="WD40 repeat-like"/>
    <property type="match status" value="1"/>
</dbReference>
<dbReference type="AlphaFoldDB" id="A0AAJ0H7S4"/>
<feature type="repeat" description="WD" evidence="3">
    <location>
        <begin position="120"/>
        <end position="166"/>
    </location>
</feature>
<evidence type="ECO:0000256" key="3">
    <source>
        <dbReference type="PROSITE-ProRule" id="PRU00221"/>
    </source>
</evidence>
<accession>A0AAJ0H7S4</accession>
<evidence type="ECO:0000313" key="5">
    <source>
        <dbReference type="Proteomes" id="UP001275084"/>
    </source>
</evidence>
<dbReference type="Gene3D" id="2.130.10.10">
    <property type="entry name" value="YVTN repeat-like/Quinoprotein amine dehydrogenase"/>
    <property type="match status" value="1"/>
</dbReference>
<dbReference type="InterPro" id="IPR015943">
    <property type="entry name" value="WD40/YVTN_repeat-like_dom_sf"/>
</dbReference>
<reference evidence="4" key="1">
    <citation type="journal article" date="2023" name="Mol. Phylogenet. Evol.">
        <title>Genome-scale phylogeny and comparative genomics of the fungal order Sordariales.</title>
        <authorList>
            <person name="Hensen N."/>
            <person name="Bonometti L."/>
            <person name="Westerberg I."/>
            <person name="Brannstrom I.O."/>
            <person name="Guillou S."/>
            <person name="Cros-Aarteil S."/>
            <person name="Calhoun S."/>
            <person name="Haridas S."/>
            <person name="Kuo A."/>
            <person name="Mondo S."/>
            <person name="Pangilinan J."/>
            <person name="Riley R."/>
            <person name="LaButti K."/>
            <person name="Andreopoulos B."/>
            <person name="Lipzen A."/>
            <person name="Chen C."/>
            <person name="Yan M."/>
            <person name="Daum C."/>
            <person name="Ng V."/>
            <person name="Clum A."/>
            <person name="Steindorff A."/>
            <person name="Ohm R.A."/>
            <person name="Martin F."/>
            <person name="Silar P."/>
            <person name="Natvig D.O."/>
            <person name="Lalanne C."/>
            <person name="Gautier V."/>
            <person name="Ament-Velasquez S.L."/>
            <person name="Kruys A."/>
            <person name="Hutchinson M.I."/>
            <person name="Powell A.J."/>
            <person name="Barry K."/>
            <person name="Miller A.N."/>
            <person name="Grigoriev I.V."/>
            <person name="Debuchy R."/>
            <person name="Gladieux P."/>
            <person name="Hiltunen Thoren M."/>
            <person name="Johannesson H."/>
        </authorList>
    </citation>
    <scope>NUCLEOTIDE SEQUENCE</scope>
    <source>
        <strain evidence="4">CBS 955.72</strain>
    </source>
</reference>